<dbReference type="RefSeq" id="WP_173074859.1">
    <property type="nucleotide sequence ID" value="NZ_CP041345.1"/>
</dbReference>
<dbReference type="InterPro" id="IPR002023">
    <property type="entry name" value="NuoE-like"/>
</dbReference>
<name>A0A7D3Y4V9_9BACT</name>
<evidence type="ECO:0000313" key="8">
    <source>
        <dbReference type="EMBL" id="QKG80269.1"/>
    </source>
</evidence>
<evidence type="ECO:0000256" key="6">
    <source>
        <dbReference type="ARBA" id="ARBA00034078"/>
    </source>
</evidence>
<gene>
    <name evidence="8" type="ORF">FHG85_08340</name>
</gene>
<dbReference type="CDD" id="cd03064">
    <property type="entry name" value="TRX_Fd_NuoE"/>
    <property type="match status" value="1"/>
</dbReference>
<dbReference type="GO" id="GO:0016491">
    <property type="term" value="F:oxidoreductase activity"/>
    <property type="evidence" value="ECO:0007669"/>
    <property type="project" value="InterPro"/>
</dbReference>
<evidence type="ECO:0000256" key="7">
    <source>
        <dbReference type="PIRSR" id="PIRSR000216-1"/>
    </source>
</evidence>
<dbReference type="Gene3D" id="1.10.10.1590">
    <property type="entry name" value="NADH-quinone oxidoreductase subunit E"/>
    <property type="match status" value="1"/>
</dbReference>
<dbReference type="Gene3D" id="3.40.30.10">
    <property type="entry name" value="Glutaredoxin"/>
    <property type="match status" value="1"/>
</dbReference>
<comment type="similarity">
    <text evidence="1">Belongs to the complex I 24 kDa subunit family.</text>
</comment>
<feature type="binding site" evidence="7">
    <location>
        <position position="78"/>
    </location>
    <ligand>
        <name>[2Fe-2S] cluster</name>
        <dbReference type="ChEBI" id="CHEBI:190135"/>
    </ligand>
</feature>
<dbReference type="InterPro" id="IPR041921">
    <property type="entry name" value="NuoE_N"/>
</dbReference>
<evidence type="ECO:0000256" key="2">
    <source>
        <dbReference type="ARBA" id="ARBA00022714"/>
    </source>
</evidence>
<evidence type="ECO:0000256" key="5">
    <source>
        <dbReference type="ARBA" id="ARBA00023014"/>
    </source>
</evidence>
<dbReference type="PIRSF" id="PIRSF000216">
    <property type="entry name" value="NADH_DH_24kDa"/>
    <property type="match status" value="1"/>
</dbReference>
<sequence>MTEDKILEDILERYNYSGSDSLIPILQDIQNELGRITEGAIVKVGKHLNIPTSKIYGLATFYNQFKFENKGEKHICLCNGTSCRLKGAKWNMVYLEDNYKLKNGQTTRDGRYSLEVTTCMGACEHGPVISINDDFYSKVDPETLKSILNDKNED</sequence>
<dbReference type="AlphaFoldDB" id="A0A7D3Y4V9"/>
<dbReference type="SUPFAM" id="SSF52833">
    <property type="entry name" value="Thioredoxin-like"/>
    <property type="match status" value="1"/>
</dbReference>
<dbReference type="KEGG" id="ttz:FHG85_08340"/>
<feature type="binding site" evidence="7">
    <location>
        <position position="83"/>
    </location>
    <ligand>
        <name>[2Fe-2S] cluster</name>
        <dbReference type="ChEBI" id="CHEBI:190135"/>
    </ligand>
</feature>
<proteinExistence type="inferred from homology"/>
<dbReference type="Proteomes" id="UP000500961">
    <property type="component" value="Chromosome"/>
</dbReference>
<accession>A0A7D3Y4V9</accession>
<keyword evidence="4 7" id="KW-0408">Iron</keyword>
<dbReference type="InterPro" id="IPR036249">
    <property type="entry name" value="Thioredoxin-like_sf"/>
</dbReference>
<keyword evidence="9" id="KW-1185">Reference proteome</keyword>
<dbReference type="EMBL" id="CP041345">
    <property type="protein sequence ID" value="QKG80269.1"/>
    <property type="molecule type" value="Genomic_DNA"/>
</dbReference>
<dbReference type="GO" id="GO:0051537">
    <property type="term" value="F:2 iron, 2 sulfur cluster binding"/>
    <property type="evidence" value="ECO:0007669"/>
    <property type="project" value="UniProtKB-KW"/>
</dbReference>
<dbReference type="InterPro" id="IPR028431">
    <property type="entry name" value="NADP_DH_HndA-like"/>
</dbReference>
<comment type="cofactor">
    <cofactor evidence="6">
        <name>[2Fe-2S] cluster</name>
        <dbReference type="ChEBI" id="CHEBI:190135"/>
    </cofactor>
</comment>
<evidence type="ECO:0000313" key="9">
    <source>
        <dbReference type="Proteomes" id="UP000500961"/>
    </source>
</evidence>
<evidence type="ECO:0000256" key="3">
    <source>
        <dbReference type="ARBA" id="ARBA00022723"/>
    </source>
</evidence>
<keyword evidence="3 7" id="KW-0479">Metal-binding</keyword>
<dbReference type="Pfam" id="PF01257">
    <property type="entry name" value="2Fe-2S_thioredx"/>
    <property type="match status" value="1"/>
</dbReference>
<feature type="binding site" evidence="7">
    <location>
        <position position="119"/>
    </location>
    <ligand>
        <name>[2Fe-2S] cluster</name>
        <dbReference type="ChEBI" id="CHEBI:190135"/>
    </ligand>
</feature>
<comment type="cofactor">
    <cofactor evidence="7">
        <name>[2Fe-2S] cluster</name>
        <dbReference type="ChEBI" id="CHEBI:190135"/>
    </cofactor>
    <text evidence="7">Binds 1 [2Fe-2S] cluster.</text>
</comment>
<dbReference type="InterPro" id="IPR042128">
    <property type="entry name" value="NuoE_dom"/>
</dbReference>
<keyword evidence="5 7" id="KW-0411">Iron-sulfur</keyword>
<evidence type="ECO:0000256" key="4">
    <source>
        <dbReference type="ARBA" id="ARBA00023004"/>
    </source>
</evidence>
<dbReference type="PANTHER" id="PTHR43342">
    <property type="entry name" value="NADH-QUINONE OXIDOREDUCTASE, E SUBUNIT"/>
    <property type="match status" value="1"/>
</dbReference>
<keyword evidence="2 7" id="KW-0001">2Fe-2S</keyword>
<feature type="binding site" evidence="7">
    <location>
        <position position="123"/>
    </location>
    <ligand>
        <name>[2Fe-2S] cluster</name>
        <dbReference type="ChEBI" id="CHEBI:190135"/>
    </ligand>
</feature>
<organism evidence="8 9">
    <name type="scientific">Tenuifilum thalassicum</name>
    <dbReference type="NCBI Taxonomy" id="2590900"/>
    <lineage>
        <taxon>Bacteria</taxon>
        <taxon>Pseudomonadati</taxon>
        <taxon>Bacteroidota</taxon>
        <taxon>Bacteroidia</taxon>
        <taxon>Bacteroidales</taxon>
        <taxon>Tenuifilaceae</taxon>
        <taxon>Tenuifilum</taxon>
    </lineage>
</organism>
<evidence type="ECO:0000256" key="1">
    <source>
        <dbReference type="ARBA" id="ARBA00010643"/>
    </source>
</evidence>
<reference evidence="8 9" key="1">
    <citation type="submission" date="2019-07" db="EMBL/GenBank/DDBJ databases">
        <title>Thalassofilum flectens gen. nov., sp. nov., a novel moderate thermophilic anaerobe from a shallow sea hot spring in Kunashir Island (Russia), representing a new family in the order Bacteroidales, and proposal of Thalassofilacea fam. nov.</title>
        <authorList>
            <person name="Kochetkova T.V."/>
            <person name="Podosokorskaya O.A."/>
            <person name="Novikov A."/>
            <person name="Elcheninov A.G."/>
            <person name="Toshchakov S.V."/>
            <person name="Kublanov I.V."/>
        </authorList>
    </citation>
    <scope>NUCLEOTIDE SEQUENCE [LARGE SCALE GENOMIC DNA]</scope>
    <source>
        <strain evidence="8 9">38-H</strain>
    </source>
</reference>
<protein>
    <submittedName>
        <fullName evidence="8">NAD(P)H-dependent oxidoreductase subunit E</fullName>
    </submittedName>
</protein>
<dbReference type="GO" id="GO:0046872">
    <property type="term" value="F:metal ion binding"/>
    <property type="evidence" value="ECO:0007669"/>
    <property type="project" value="UniProtKB-KW"/>
</dbReference>
<dbReference type="PANTHER" id="PTHR43342:SF1">
    <property type="entry name" value="BIFURCATING [FEFE] HYDROGENASE GAMMA SUBUNIT"/>
    <property type="match status" value="1"/>
</dbReference>